<dbReference type="EMBL" id="CAJOBH010284522">
    <property type="protein sequence ID" value="CAF5173696.1"/>
    <property type="molecule type" value="Genomic_DNA"/>
</dbReference>
<protein>
    <submittedName>
        <fullName evidence="1">Uncharacterized protein</fullName>
    </submittedName>
</protein>
<reference evidence="1" key="1">
    <citation type="submission" date="2021-02" db="EMBL/GenBank/DDBJ databases">
        <authorList>
            <person name="Nowell W R."/>
        </authorList>
    </citation>
    <scope>NUCLEOTIDE SEQUENCE</scope>
</reference>
<evidence type="ECO:0000313" key="2">
    <source>
        <dbReference type="Proteomes" id="UP000681967"/>
    </source>
</evidence>
<comment type="caution">
    <text evidence="1">The sequence shown here is derived from an EMBL/GenBank/DDBJ whole genome shotgun (WGS) entry which is preliminary data.</text>
</comment>
<name>A0A8S3GWX8_9BILA</name>
<feature type="non-terminal residue" evidence="1">
    <location>
        <position position="1"/>
    </location>
</feature>
<gene>
    <name evidence="1" type="ORF">BYL167_LOCUS77802</name>
</gene>
<organism evidence="1 2">
    <name type="scientific">Rotaria magnacalcarata</name>
    <dbReference type="NCBI Taxonomy" id="392030"/>
    <lineage>
        <taxon>Eukaryota</taxon>
        <taxon>Metazoa</taxon>
        <taxon>Spiralia</taxon>
        <taxon>Gnathifera</taxon>
        <taxon>Rotifera</taxon>
        <taxon>Eurotatoria</taxon>
        <taxon>Bdelloidea</taxon>
        <taxon>Philodinida</taxon>
        <taxon>Philodinidae</taxon>
        <taxon>Rotaria</taxon>
    </lineage>
</organism>
<sequence>IENHEQRLLKQLNNECVRTGQEYPSHQEEFQQRSQQLSNN</sequence>
<dbReference type="Proteomes" id="UP000681967">
    <property type="component" value="Unassembled WGS sequence"/>
</dbReference>
<accession>A0A8S3GWX8</accession>
<evidence type="ECO:0000313" key="1">
    <source>
        <dbReference type="EMBL" id="CAF5173696.1"/>
    </source>
</evidence>
<proteinExistence type="predicted"/>
<dbReference type="AlphaFoldDB" id="A0A8S3GWX8"/>